<feature type="region of interest" description="Disordered" evidence="1">
    <location>
        <begin position="69"/>
        <end position="108"/>
    </location>
</feature>
<evidence type="ECO:0000256" key="1">
    <source>
        <dbReference type="SAM" id="MobiDB-lite"/>
    </source>
</evidence>
<keyword evidence="3" id="KW-1185">Reference proteome</keyword>
<gene>
    <name evidence="2" type="ORF">CC85DRAFT_329588</name>
</gene>
<accession>A0A0J0XIA4</accession>
<organism evidence="2 3">
    <name type="scientific">Cutaneotrichosporon oleaginosum</name>
    <dbReference type="NCBI Taxonomy" id="879819"/>
    <lineage>
        <taxon>Eukaryota</taxon>
        <taxon>Fungi</taxon>
        <taxon>Dikarya</taxon>
        <taxon>Basidiomycota</taxon>
        <taxon>Agaricomycotina</taxon>
        <taxon>Tremellomycetes</taxon>
        <taxon>Trichosporonales</taxon>
        <taxon>Trichosporonaceae</taxon>
        <taxon>Cutaneotrichosporon</taxon>
    </lineage>
</organism>
<evidence type="ECO:0000313" key="2">
    <source>
        <dbReference type="EMBL" id="KLT40813.1"/>
    </source>
</evidence>
<dbReference type="RefSeq" id="XP_018277304.1">
    <property type="nucleotide sequence ID" value="XM_018426841.1"/>
</dbReference>
<feature type="compositionally biased region" description="Polar residues" evidence="1">
    <location>
        <begin position="85"/>
        <end position="94"/>
    </location>
</feature>
<proteinExistence type="predicted"/>
<dbReference type="AlphaFoldDB" id="A0A0J0XIA4"/>
<sequence>MKWPTLCRRAAPDPPCVSPRLELFRQRLAEVEVNLRGELVCLDLAAEVSASVVSLPVVSVPVAAVDGLNGDLGAHDCRDPAPASRRSSPANLESASARPVSVRLAPPPYRDWPESSSVSVPSVSHSTPLASLAPLAETPSPTPPTDATPLPHATRDQKRAEIERLRAQIDVLAAASVADTPKMRVWARRPAPGRLWRLFETRARR</sequence>
<dbReference type="EMBL" id="KQ087228">
    <property type="protein sequence ID" value="KLT40813.1"/>
    <property type="molecule type" value="Genomic_DNA"/>
</dbReference>
<evidence type="ECO:0000313" key="3">
    <source>
        <dbReference type="Proteomes" id="UP000053611"/>
    </source>
</evidence>
<dbReference type="GeneID" id="28987444"/>
<feature type="region of interest" description="Disordered" evidence="1">
    <location>
        <begin position="133"/>
        <end position="156"/>
    </location>
</feature>
<dbReference type="Proteomes" id="UP000053611">
    <property type="component" value="Unassembled WGS sequence"/>
</dbReference>
<protein>
    <submittedName>
        <fullName evidence="2">Uncharacterized protein</fullName>
    </submittedName>
</protein>
<name>A0A0J0XIA4_9TREE</name>
<reference evidence="2 3" key="1">
    <citation type="submission" date="2015-03" db="EMBL/GenBank/DDBJ databases">
        <title>Genomics and transcriptomics of the oil-accumulating basidiomycete yeast T. oleaginosus allow insights into substrate utilization and the diverse evolutionary trajectories of mating systems in fungi.</title>
        <authorList>
            <consortium name="DOE Joint Genome Institute"/>
            <person name="Kourist R."/>
            <person name="Kracht O."/>
            <person name="Bracharz F."/>
            <person name="Lipzen A."/>
            <person name="Nolan M."/>
            <person name="Ohm R."/>
            <person name="Grigoriev I."/>
            <person name="Sun S."/>
            <person name="Heitman J."/>
            <person name="Bruck T."/>
            <person name="Nowrousian M."/>
        </authorList>
    </citation>
    <scope>NUCLEOTIDE SEQUENCE [LARGE SCALE GENOMIC DNA]</scope>
    <source>
        <strain evidence="2 3">IBC0246</strain>
    </source>
</reference>